<dbReference type="InterPro" id="IPR044098">
    <property type="entry name" value="STAMBP/STALP-like_MPN"/>
</dbReference>
<feature type="region of interest" description="Disordered" evidence="9">
    <location>
        <begin position="1"/>
        <end position="81"/>
    </location>
</feature>
<accession>A0A6S8I4E8</accession>
<evidence type="ECO:0000256" key="4">
    <source>
        <dbReference type="ARBA" id="ARBA00022723"/>
    </source>
</evidence>
<evidence type="ECO:0000313" key="12">
    <source>
        <dbReference type="EMBL" id="CAE0489399.1"/>
    </source>
</evidence>
<keyword evidence="6" id="KW-0378">Hydrolase</keyword>
<feature type="compositionally biased region" description="Low complexity" evidence="9">
    <location>
        <begin position="310"/>
        <end position="330"/>
    </location>
</feature>
<dbReference type="GO" id="GO:0005768">
    <property type="term" value="C:endosome"/>
    <property type="evidence" value="ECO:0007669"/>
    <property type="project" value="TreeGrafter"/>
</dbReference>
<reference evidence="11" key="1">
    <citation type="submission" date="2021-01" db="EMBL/GenBank/DDBJ databases">
        <authorList>
            <person name="Corre E."/>
            <person name="Pelletier E."/>
            <person name="Niang G."/>
            <person name="Scheremetjew M."/>
            <person name="Finn R."/>
            <person name="Kale V."/>
            <person name="Holt S."/>
            <person name="Cochrane G."/>
            <person name="Meng A."/>
            <person name="Brown T."/>
            <person name="Cohen L."/>
        </authorList>
    </citation>
    <scope>NUCLEOTIDE SEQUENCE</scope>
    <source>
        <strain evidence="11">CCMP1320</strain>
    </source>
</reference>
<dbReference type="AlphaFoldDB" id="A0A6S8I4E8"/>
<evidence type="ECO:0000256" key="8">
    <source>
        <dbReference type="ARBA" id="ARBA00023049"/>
    </source>
</evidence>
<dbReference type="GO" id="GO:0046872">
    <property type="term" value="F:metal ion binding"/>
    <property type="evidence" value="ECO:0007669"/>
    <property type="project" value="UniProtKB-KW"/>
</dbReference>
<organism evidence="11">
    <name type="scientific">Dunaliella tertiolecta</name>
    <name type="common">Green alga</name>
    <dbReference type="NCBI Taxonomy" id="3047"/>
    <lineage>
        <taxon>Eukaryota</taxon>
        <taxon>Viridiplantae</taxon>
        <taxon>Chlorophyta</taxon>
        <taxon>core chlorophytes</taxon>
        <taxon>Chlorophyceae</taxon>
        <taxon>CS clade</taxon>
        <taxon>Chlamydomonadales</taxon>
        <taxon>Dunaliellaceae</taxon>
        <taxon>Dunaliella</taxon>
    </lineage>
</organism>
<dbReference type="InterPro" id="IPR043519">
    <property type="entry name" value="NT_sf"/>
</dbReference>
<sequence>MAQSYPSLPPSGSMPLYEGPRAHPNPLPTPGSTQPHHSQHTGRASDTGRPANQALQQEQHHQQQQQQQDLQQQPPPPRPRLSCLHYEIARFAHALLPSDEHIAAVDAVMRAVQAAAGALWSNARAVLFGSQACGLNLPGSDLDVVLLNVLDDVETPMHLGSQRTHAISCLRSLGRALVKAGAITGFSVIYAKVPIIKTHVLVSKLPQPPAAPGVSPAPQLSNSGMTLPVDISIGALNGADAVPLMRQAVCALPQLRPLCLTVKAMLREAGLNEVFTGGLSSYSLFNMVYSHLQAEGFQPPELPITRRPATATAAAGNAAGVQGAGLQATTPQHQGARTPRPGKRQRQYVQQQQQQQQQLQYQQMKSMLQPHPSAGPTPPPQPIAVISQDPNQPGLPHSCAMHPALPPPSQEQQQPYAPYPSLTPPHQQQHASQQLQYPSPPPPSTAFQQEQLQLPRLEGPPGQSPTADGKQGGGMREVVRRAQLRDVHVSIALMEEFLAYARSNTAKGIESCGILAGQLSANDSLFTITTLIIPKQEGTTDTVTALNEEEVFDVQFSRELYPLGWIHTHPTQTCFLSSVDVHTHCGYQTMLEEAIAIVMAPNDRSKRCGLFRLSTPGGLQLVQRCTKRGFHPHPPTETKQDLYELCGHVYLNPQTKHEVIDLR</sequence>
<feature type="region of interest" description="Disordered" evidence="9">
    <location>
        <begin position="310"/>
        <end position="447"/>
    </location>
</feature>
<feature type="domain" description="MPN" evidence="10">
    <location>
        <begin position="487"/>
        <end position="619"/>
    </location>
</feature>
<gene>
    <name evidence="11" type="ORF">DTER00134_LOCUS4469</name>
    <name evidence="12" type="ORF">DTER00134_LOCUS4470</name>
</gene>
<dbReference type="CDD" id="cd05402">
    <property type="entry name" value="NT_PAP_TUTase"/>
    <property type="match status" value="1"/>
</dbReference>
<feature type="compositionally biased region" description="Pro residues" evidence="9">
    <location>
        <begin position="373"/>
        <end position="382"/>
    </location>
</feature>
<evidence type="ECO:0000256" key="1">
    <source>
        <dbReference type="ARBA" id="ARBA00001947"/>
    </source>
</evidence>
<dbReference type="EMBL" id="HBIP01008233">
    <property type="protein sequence ID" value="CAE0489398.1"/>
    <property type="molecule type" value="Transcribed_RNA"/>
</dbReference>
<dbReference type="GO" id="GO:0006508">
    <property type="term" value="P:proteolysis"/>
    <property type="evidence" value="ECO:0007669"/>
    <property type="project" value="UniProtKB-KW"/>
</dbReference>
<dbReference type="InterPro" id="IPR037518">
    <property type="entry name" value="MPN"/>
</dbReference>
<dbReference type="InterPro" id="IPR000555">
    <property type="entry name" value="JAMM/MPN+_dom"/>
</dbReference>
<feature type="compositionally biased region" description="Low complexity" evidence="9">
    <location>
        <begin position="53"/>
        <end position="72"/>
    </location>
</feature>
<comment type="similarity">
    <text evidence="2">Belongs to the peptidase M67C family.</text>
</comment>
<dbReference type="Gene3D" id="1.10.1410.10">
    <property type="match status" value="2"/>
</dbReference>
<keyword evidence="7" id="KW-0862">Zinc</keyword>
<keyword evidence="5" id="KW-0833">Ubl conjugation pathway</keyword>
<evidence type="ECO:0000256" key="7">
    <source>
        <dbReference type="ARBA" id="ARBA00022833"/>
    </source>
</evidence>
<proteinExistence type="inferred from homology"/>
<dbReference type="GO" id="GO:0070536">
    <property type="term" value="P:protein K63-linked deubiquitination"/>
    <property type="evidence" value="ECO:0007669"/>
    <property type="project" value="InterPro"/>
</dbReference>
<protein>
    <recommendedName>
        <fullName evidence="10">MPN domain-containing protein</fullName>
    </recommendedName>
</protein>
<dbReference type="GO" id="GO:0140492">
    <property type="term" value="F:metal-dependent deubiquitinase activity"/>
    <property type="evidence" value="ECO:0007669"/>
    <property type="project" value="InterPro"/>
</dbReference>
<dbReference type="Pfam" id="PF22600">
    <property type="entry name" value="MTPAP-like_central"/>
    <property type="match status" value="1"/>
</dbReference>
<evidence type="ECO:0000259" key="10">
    <source>
        <dbReference type="PROSITE" id="PS50249"/>
    </source>
</evidence>
<dbReference type="PANTHER" id="PTHR12947">
    <property type="entry name" value="AMSH-LIKE PROTEASE"/>
    <property type="match status" value="1"/>
</dbReference>
<keyword evidence="8" id="KW-0482">Metalloprotease</keyword>
<evidence type="ECO:0000256" key="3">
    <source>
        <dbReference type="ARBA" id="ARBA00022670"/>
    </source>
</evidence>
<keyword evidence="3" id="KW-0645">Protease</keyword>
<dbReference type="Gene3D" id="3.40.140.10">
    <property type="entry name" value="Cytidine Deaminase, domain 2"/>
    <property type="match status" value="1"/>
</dbReference>
<dbReference type="CDD" id="cd08066">
    <property type="entry name" value="MPN_AMSH_like"/>
    <property type="match status" value="1"/>
</dbReference>
<dbReference type="Gene3D" id="3.30.460.10">
    <property type="entry name" value="Beta Polymerase, domain 2"/>
    <property type="match status" value="2"/>
</dbReference>
<keyword evidence="4" id="KW-0479">Metal-binding</keyword>
<dbReference type="GO" id="GO:0016020">
    <property type="term" value="C:membrane"/>
    <property type="evidence" value="ECO:0007669"/>
    <property type="project" value="TreeGrafter"/>
</dbReference>
<dbReference type="EMBL" id="HBIP01008234">
    <property type="protein sequence ID" value="CAE0489399.1"/>
    <property type="molecule type" value="Transcribed_RNA"/>
</dbReference>
<dbReference type="PANTHER" id="PTHR12947:SF13">
    <property type="entry name" value="FI19924P1"/>
    <property type="match status" value="1"/>
</dbReference>
<dbReference type="InterPro" id="IPR054708">
    <property type="entry name" value="MTPAP-like_central"/>
</dbReference>
<evidence type="ECO:0000313" key="11">
    <source>
        <dbReference type="EMBL" id="CAE0489398.1"/>
    </source>
</evidence>
<evidence type="ECO:0000256" key="5">
    <source>
        <dbReference type="ARBA" id="ARBA00022786"/>
    </source>
</evidence>
<evidence type="ECO:0000256" key="2">
    <source>
        <dbReference type="ARBA" id="ARBA00010981"/>
    </source>
</evidence>
<evidence type="ECO:0000256" key="6">
    <source>
        <dbReference type="ARBA" id="ARBA00022801"/>
    </source>
</evidence>
<dbReference type="GO" id="GO:0061578">
    <property type="term" value="F:K63-linked deubiquitinase activity"/>
    <property type="evidence" value="ECO:0007669"/>
    <property type="project" value="InterPro"/>
</dbReference>
<dbReference type="PROSITE" id="PS50249">
    <property type="entry name" value="MPN"/>
    <property type="match status" value="1"/>
</dbReference>
<dbReference type="Pfam" id="PF01398">
    <property type="entry name" value="JAB"/>
    <property type="match status" value="1"/>
</dbReference>
<dbReference type="SUPFAM" id="SSF81301">
    <property type="entry name" value="Nucleotidyltransferase"/>
    <property type="match status" value="1"/>
</dbReference>
<dbReference type="SUPFAM" id="SSF102712">
    <property type="entry name" value="JAB1/MPN domain"/>
    <property type="match status" value="1"/>
</dbReference>
<feature type="compositionally biased region" description="Low complexity" evidence="9">
    <location>
        <begin position="427"/>
        <end position="437"/>
    </location>
</feature>
<evidence type="ECO:0000256" key="9">
    <source>
        <dbReference type="SAM" id="MobiDB-lite"/>
    </source>
</evidence>
<comment type="cofactor">
    <cofactor evidence="1">
        <name>Zn(2+)</name>
        <dbReference type="ChEBI" id="CHEBI:29105"/>
    </cofactor>
</comment>
<name>A0A6S8I4E8_DUNTE</name>
<feature type="compositionally biased region" description="Low complexity" evidence="9">
    <location>
        <begin position="347"/>
        <end position="363"/>
    </location>
</feature>
<dbReference type="SUPFAM" id="SSF81631">
    <property type="entry name" value="PAP/OAS1 substrate-binding domain"/>
    <property type="match status" value="1"/>
</dbReference>
<dbReference type="SMART" id="SM00232">
    <property type="entry name" value="JAB_MPN"/>
    <property type="match status" value="1"/>
</dbReference>
<feature type="compositionally biased region" description="Polar residues" evidence="9">
    <location>
        <begin position="30"/>
        <end position="44"/>
    </location>
</feature>